<name>A0A9W6CX42_9MICO</name>
<dbReference type="InterPro" id="IPR036291">
    <property type="entry name" value="NAD(P)-bd_dom_sf"/>
</dbReference>
<comment type="caution">
    <text evidence="2">The sequence shown here is derived from an EMBL/GenBank/DDBJ whole genome shotgun (WGS) entry which is preliminary data.</text>
</comment>
<dbReference type="PRINTS" id="PR00081">
    <property type="entry name" value="GDHRDH"/>
</dbReference>
<evidence type="ECO:0000313" key="2">
    <source>
        <dbReference type="EMBL" id="GLI26919.1"/>
    </source>
</evidence>
<proteinExistence type="inferred from homology"/>
<reference evidence="2" key="1">
    <citation type="submission" date="2022-12" db="EMBL/GenBank/DDBJ databases">
        <title>Reference genome sequencing for broad-spectrum identification of bacterial and archaeal isolates by mass spectrometry.</title>
        <authorList>
            <person name="Sekiguchi Y."/>
            <person name="Tourlousse D.M."/>
        </authorList>
    </citation>
    <scope>NUCLEOTIDE SEQUENCE</scope>
    <source>
        <strain evidence="2">14</strain>
    </source>
</reference>
<dbReference type="PANTHER" id="PTHR42879">
    <property type="entry name" value="3-OXOACYL-(ACYL-CARRIER-PROTEIN) REDUCTASE"/>
    <property type="match status" value="1"/>
</dbReference>
<dbReference type="InterPro" id="IPR002347">
    <property type="entry name" value="SDR_fam"/>
</dbReference>
<comment type="similarity">
    <text evidence="1">Belongs to the short-chain dehydrogenases/reductases (SDR) family.</text>
</comment>
<dbReference type="InterPro" id="IPR050259">
    <property type="entry name" value="SDR"/>
</dbReference>
<dbReference type="Pfam" id="PF00106">
    <property type="entry name" value="adh_short"/>
    <property type="match status" value="1"/>
</dbReference>
<accession>A0A9W6CX42</accession>
<dbReference type="Gene3D" id="3.40.50.720">
    <property type="entry name" value="NAD(P)-binding Rossmann-like Domain"/>
    <property type="match status" value="1"/>
</dbReference>
<keyword evidence="3" id="KW-1185">Reference proteome</keyword>
<dbReference type="EMBL" id="BSDP01000001">
    <property type="protein sequence ID" value="GLI26919.1"/>
    <property type="molecule type" value="Genomic_DNA"/>
</dbReference>
<organism evidence="2 3">
    <name type="scientific">Agromyces rhizosphaerae</name>
    <dbReference type="NCBI Taxonomy" id="88374"/>
    <lineage>
        <taxon>Bacteria</taxon>
        <taxon>Bacillati</taxon>
        <taxon>Actinomycetota</taxon>
        <taxon>Actinomycetes</taxon>
        <taxon>Micrococcales</taxon>
        <taxon>Microbacteriaceae</taxon>
        <taxon>Agromyces</taxon>
    </lineage>
</organism>
<dbReference type="AlphaFoldDB" id="A0A9W6CX42"/>
<evidence type="ECO:0000313" key="3">
    <source>
        <dbReference type="Proteomes" id="UP001144396"/>
    </source>
</evidence>
<gene>
    <name evidence="2" type="ORF">ARHIZOSPH14_11610</name>
</gene>
<sequence>MDLGLAGRVALVSGGSGYVGRAVAAALRDEGAVVVLAGRDEDRLERAVADLDAGTDRITAVTMDTRDEASVDAAVGYVVREHGRLDVLVNTAAPPAGTLDPARDHDAAQVLDAIDGKAMGYLRTTDAALPHMRAAGHGRIVQVSGQNAQFTASVTSSARNAVVSVASKTIADELAGTGVTVNVVDPGLITDTPSTAVQPARAGESTPQQVAAAVVFLASEQAAAISGVSLAVGHRAYGVQ</sequence>
<dbReference type="RefSeq" id="WP_281882999.1">
    <property type="nucleotide sequence ID" value="NZ_BSDP01000001.1"/>
</dbReference>
<dbReference type="PANTHER" id="PTHR42879:SF2">
    <property type="entry name" value="3-OXOACYL-[ACYL-CARRIER-PROTEIN] REDUCTASE FABG"/>
    <property type="match status" value="1"/>
</dbReference>
<protein>
    <submittedName>
        <fullName evidence="2">Dehydrogenase</fullName>
    </submittedName>
</protein>
<dbReference type="Proteomes" id="UP001144396">
    <property type="component" value="Unassembled WGS sequence"/>
</dbReference>
<evidence type="ECO:0000256" key="1">
    <source>
        <dbReference type="ARBA" id="ARBA00006484"/>
    </source>
</evidence>
<dbReference type="SUPFAM" id="SSF51735">
    <property type="entry name" value="NAD(P)-binding Rossmann-fold domains"/>
    <property type="match status" value="1"/>
</dbReference>